<organism evidence="2 3">
    <name type="scientific">Ceratocystis fimbriata f. sp. platani</name>
    <dbReference type="NCBI Taxonomy" id="88771"/>
    <lineage>
        <taxon>Eukaryota</taxon>
        <taxon>Fungi</taxon>
        <taxon>Dikarya</taxon>
        <taxon>Ascomycota</taxon>
        <taxon>Pezizomycotina</taxon>
        <taxon>Sordariomycetes</taxon>
        <taxon>Hypocreomycetidae</taxon>
        <taxon>Microascales</taxon>
        <taxon>Ceratocystidaceae</taxon>
        <taxon>Ceratocystis</taxon>
    </lineage>
</organism>
<reference evidence="2 3" key="1">
    <citation type="submission" date="2015-04" db="EMBL/GenBank/DDBJ databases">
        <title>Genome sequence of Ceratocystis platani, a major pathogen of plane trees.</title>
        <authorList>
            <person name="Belbahri L."/>
        </authorList>
    </citation>
    <scope>NUCLEOTIDE SEQUENCE [LARGE SCALE GENOMIC DNA]</scope>
    <source>
        <strain evidence="2 3">CFO</strain>
    </source>
</reference>
<dbReference type="EMBL" id="LBBL01000370">
    <property type="protein sequence ID" value="KKF92597.1"/>
    <property type="molecule type" value="Genomic_DNA"/>
</dbReference>
<dbReference type="AlphaFoldDB" id="A0A0F8CPG9"/>
<proteinExistence type="predicted"/>
<protein>
    <submittedName>
        <fullName evidence="2">Uncharacterized protein</fullName>
    </submittedName>
</protein>
<gene>
    <name evidence="2" type="ORF">CFO_g5051</name>
</gene>
<feature type="region of interest" description="Disordered" evidence="1">
    <location>
        <begin position="68"/>
        <end position="98"/>
    </location>
</feature>
<dbReference type="Proteomes" id="UP000034841">
    <property type="component" value="Unassembled WGS sequence"/>
</dbReference>
<evidence type="ECO:0000313" key="2">
    <source>
        <dbReference type="EMBL" id="KKF92597.1"/>
    </source>
</evidence>
<evidence type="ECO:0000256" key="1">
    <source>
        <dbReference type="SAM" id="MobiDB-lite"/>
    </source>
</evidence>
<name>A0A0F8CPG9_CERFI</name>
<evidence type="ECO:0000313" key="3">
    <source>
        <dbReference type="Proteomes" id="UP000034841"/>
    </source>
</evidence>
<sequence>MAARHNEDDFMFEYLDTILRVNSDAFDYTHQTEPNVPETQHHTLDYDALVAAGLDYCLMDLDDSNLQPQQGNVSVSDEVEIPPSTAPDMYDDESLHQSRDGLQCFPELEIPDLDKLLSELDDLFQT</sequence>
<keyword evidence="3" id="KW-1185">Reference proteome</keyword>
<accession>A0A0F8CPG9</accession>
<comment type="caution">
    <text evidence="2">The sequence shown here is derived from an EMBL/GenBank/DDBJ whole genome shotgun (WGS) entry which is preliminary data.</text>
</comment>